<protein>
    <submittedName>
        <fullName evidence="1">Uncharacterized protein</fullName>
    </submittedName>
</protein>
<proteinExistence type="predicted"/>
<name>B1C5U1_9FIRM</name>
<dbReference type="HOGENOM" id="CLU_3264872_0_0_9"/>
<evidence type="ECO:0000313" key="1">
    <source>
        <dbReference type="EMBL" id="EDS73510.1"/>
    </source>
</evidence>
<reference evidence="1" key="2">
    <citation type="submission" date="2013-08" db="EMBL/GenBank/DDBJ databases">
        <title>Draft genome sequence of Anaerofustis stercorihominis (DSM 17244).</title>
        <authorList>
            <person name="Sudarsanam P."/>
            <person name="Ley R."/>
            <person name="Guruge J."/>
            <person name="Turnbaugh P.J."/>
            <person name="Mahowald M."/>
            <person name="Liep D."/>
            <person name="Gordon J."/>
        </authorList>
    </citation>
    <scope>NUCLEOTIDE SEQUENCE</scope>
    <source>
        <strain evidence="1">DSM 17244</strain>
    </source>
</reference>
<sequence>MRKYHYPFYNLVALKDISFILCSSVVNSYLYRKRTCTSALL</sequence>
<gene>
    <name evidence="1" type="ORF">ANASTE_00079</name>
</gene>
<dbReference type="EMBL" id="ABIL02000003">
    <property type="protein sequence ID" value="EDS73510.1"/>
    <property type="molecule type" value="Genomic_DNA"/>
</dbReference>
<accession>B1C5U1</accession>
<organism evidence="1 2">
    <name type="scientific">Anaerofustis stercorihominis DSM 17244</name>
    <dbReference type="NCBI Taxonomy" id="445971"/>
    <lineage>
        <taxon>Bacteria</taxon>
        <taxon>Bacillati</taxon>
        <taxon>Bacillota</taxon>
        <taxon>Clostridia</taxon>
        <taxon>Eubacteriales</taxon>
        <taxon>Eubacteriaceae</taxon>
        <taxon>Anaerofustis</taxon>
    </lineage>
</organism>
<keyword evidence="2" id="KW-1185">Reference proteome</keyword>
<dbReference type="AlphaFoldDB" id="B1C5U1"/>
<comment type="caution">
    <text evidence="1">The sequence shown here is derived from an EMBL/GenBank/DDBJ whole genome shotgun (WGS) entry which is preliminary data.</text>
</comment>
<reference evidence="1" key="1">
    <citation type="submission" date="2008-01" db="EMBL/GenBank/DDBJ databases">
        <authorList>
            <person name="Fulton L."/>
            <person name="Clifton S."/>
            <person name="Fulton B."/>
            <person name="Xu J."/>
            <person name="Minx P."/>
            <person name="Pepin K.H."/>
            <person name="Johnson M."/>
            <person name="Thiruvilangam P."/>
            <person name="Bhonagiri V."/>
            <person name="Nash W.E."/>
            <person name="Mardis E.R."/>
            <person name="Wilson R.K."/>
        </authorList>
    </citation>
    <scope>NUCLEOTIDE SEQUENCE [LARGE SCALE GENOMIC DNA]</scope>
    <source>
        <strain evidence="1">DSM 17244</strain>
    </source>
</reference>
<evidence type="ECO:0000313" key="2">
    <source>
        <dbReference type="Proteomes" id="UP000005178"/>
    </source>
</evidence>
<dbReference type="Proteomes" id="UP000005178">
    <property type="component" value="Unassembled WGS sequence"/>
</dbReference>